<dbReference type="RefSeq" id="WP_183961790.1">
    <property type="nucleotide sequence ID" value="NZ_JACHHP010000005.1"/>
</dbReference>
<evidence type="ECO:0000256" key="3">
    <source>
        <dbReference type="ARBA" id="ARBA00022676"/>
    </source>
</evidence>
<feature type="transmembrane region" description="Helical" evidence="8">
    <location>
        <begin position="300"/>
        <end position="322"/>
    </location>
</feature>
<dbReference type="PANTHER" id="PTHR33908:SF3">
    <property type="entry name" value="UNDECAPRENYL PHOSPHATE-ALPHA-4-AMINO-4-DEOXY-L-ARABINOSE ARABINOSYL TRANSFERASE"/>
    <property type="match status" value="1"/>
</dbReference>
<dbReference type="Proteomes" id="UP000521199">
    <property type="component" value="Unassembled WGS sequence"/>
</dbReference>
<evidence type="ECO:0000256" key="6">
    <source>
        <dbReference type="ARBA" id="ARBA00022989"/>
    </source>
</evidence>
<feature type="transmembrane region" description="Helical" evidence="8">
    <location>
        <begin position="205"/>
        <end position="224"/>
    </location>
</feature>
<comment type="caution">
    <text evidence="10">The sequence shown here is derived from an EMBL/GenBank/DDBJ whole genome shotgun (WGS) entry which is preliminary data.</text>
</comment>
<keyword evidence="5 8" id="KW-0812">Transmembrane</keyword>
<accession>A0A7W8D9H4</accession>
<evidence type="ECO:0000256" key="1">
    <source>
        <dbReference type="ARBA" id="ARBA00004651"/>
    </source>
</evidence>
<keyword evidence="7 8" id="KW-0472">Membrane</keyword>
<feature type="transmembrane region" description="Helical" evidence="8">
    <location>
        <begin position="84"/>
        <end position="105"/>
    </location>
</feature>
<dbReference type="GO" id="GO:0010041">
    <property type="term" value="P:response to iron(III) ion"/>
    <property type="evidence" value="ECO:0007669"/>
    <property type="project" value="TreeGrafter"/>
</dbReference>
<evidence type="ECO:0000256" key="7">
    <source>
        <dbReference type="ARBA" id="ARBA00023136"/>
    </source>
</evidence>
<dbReference type="PANTHER" id="PTHR33908">
    <property type="entry name" value="MANNOSYLTRANSFERASE YKCB-RELATED"/>
    <property type="match status" value="1"/>
</dbReference>
<feature type="domain" description="Glycosyltransferase RgtA/B/C/D-like" evidence="9">
    <location>
        <begin position="64"/>
        <end position="222"/>
    </location>
</feature>
<dbReference type="GO" id="GO:0016763">
    <property type="term" value="F:pentosyltransferase activity"/>
    <property type="evidence" value="ECO:0007669"/>
    <property type="project" value="TreeGrafter"/>
</dbReference>
<sequence>MTLRWRNPAALVALVALLLGLGFLGTRAIWDPDEGRYTNVALNMLDSGDWLHPRRNVDVGHWTKPPVTYWAIAASMGLFGRNPWAARLPIACAYLACVYLAWRVGRRLAPGAHGMAALAYATMFVPAFSSQIITTDFILAAAQTLAMAAYVEARFGPVGAARRWIALMWFAFAVAFMTKGPPALLPLLAVAAFEVLSPPPPRPGRLAFASGALIFLAVALPWYLVVVIGQPGLLEYFVGAEVVGRFASDRFDRHGEWYGWLTVYGATVLLGTLPWTRLLLRWVRGLPAQVRAWRTPAARIEGAPDLLLALWVMLPLLVFCLAQSRMPLYILPLFVPMAVIVARQWRAASLPWPRTRWLVLVVLLYTAIRLAAAAWPTHKDAGAWADAIRERAVRPVTVVLFVEDMARYGLNLHLDAEIEKISLEPLAQSRFNPRFDEDLALELSEEDPGAIWIARQERWDDIRQRIAARGYRAVARGTPFQGRVVFDVEPRPGRTPLSCTDASVGDCGTLP</sequence>
<name>A0A7W8D9H4_9GAMM</name>
<protein>
    <submittedName>
        <fullName evidence="10">4-amino-4-deoxy-L-arabinose transferase-like glycosyltransferase</fullName>
    </submittedName>
</protein>
<dbReference type="GO" id="GO:0005886">
    <property type="term" value="C:plasma membrane"/>
    <property type="evidence" value="ECO:0007669"/>
    <property type="project" value="UniProtKB-SubCell"/>
</dbReference>
<dbReference type="InterPro" id="IPR050297">
    <property type="entry name" value="LipidA_mod_glycosyltrf_83"/>
</dbReference>
<evidence type="ECO:0000256" key="4">
    <source>
        <dbReference type="ARBA" id="ARBA00022679"/>
    </source>
</evidence>
<dbReference type="InterPro" id="IPR038731">
    <property type="entry name" value="RgtA/B/C-like"/>
</dbReference>
<keyword evidence="2" id="KW-1003">Cell membrane</keyword>
<keyword evidence="11" id="KW-1185">Reference proteome</keyword>
<reference evidence="10 11" key="1">
    <citation type="submission" date="2020-08" db="EMBL/GenBank/DDBJ databases">
        <title>Genomic Encyclopedia of Type Strains, Phase IV (KMG-IV): sequencing the most valuable type-strain genomes for metagenomic binning, comparative biology and taxonomic classification.</title>
        <authorList>
            <person name="Goeker M."/>
        </authorList>
    </citation>
    <scope>NUCLEOTIDE SEQUENCE [LARGE SCALE GENOMIC DNA]</scope>
    <source>
        <strain evidence="10 11">DSM 24163</strain>
    </source>
</reference>
<keyword evidence="4 10" id="KW-0808">Transferase</keyword>
<feature type="transmembrane region" description="Helical" evidence="8">
    <location>
        <begin position="357"/>
        <end position="375"/>
    </location>
</feature>
<evidence type="ECO:0000313" key="10">
    <source>
        <dbReference type="EMBL" id="MBB5209252.1"/>
    </source>
</evidence>
<proteinExistence type="predicted"/>
<organism evidence="10 11">
    <name type="scientific">Chiayiivirga flava</name>
    <dbReference type="NCBI Taxonomy" id="659595"/>
    <lineage>
        <taxon>Bacteria</taxon>
        <taxon>Pseudomonadati</taxon>
        <taxon>Pseudomonadota</taxon>
        <taxon>Gammaproteobacteria</taxon>
        <taxon>Lysobacterales</taxon>
        <taxon>Lysobacteraceae</taxon>
        <taxon>Chiayiivirga</taxon>
    </lineage>
</organism>
<feature type="transmembrane region" description="Helical" evidence="8">
    <location>
        <begin position="328"/>
        <end position="345"/>
    </location>
</feature>
<gene>
    <name evidence="10" type="ORF">HNQ52_002815</name>
</gene>
<feature type="transmembrane region" description="Helical" evidence="8">
    <location>
        <begin position="166"/>
        <end position="193"/>
    </location>
</feature>
<keyword evidence="6 8" id="KW-1133">Transmembrane helix</keyword>
<keyword evidence="3" id="KW-0328">Glycosyltransferase</keyword>
<dbReference type="AlphaFoldDB" id="A0A7W8D9H4"/>
<feature type="transmembrane region" description="Helical" evidence="8">
    <location>
        <begin position="117"/>
        <end position="146"/>
    </location>
</feature>
<dbReference type="Pfam" id="PF13231">
    <property type="entry name" value="PMT_2"/>
    <property type="match status" value="1"/>
</dbReference>
<dbReference type="EMBL" id="JACHHP010000005">
    <property type="protein sequence ID" value="MBB5209252.1"/>
    <property type="molecule type" value="Genomic_DNA"/>
</dbReference>
<evidence type="ECO:0000256" key="8">
    <source>
        <dbReference type="SAM" id="Phobius"/>
    </source>
</evidence>
<evidence type="ECO:0000259" key="9">
    <source>
        <dbReference type="Pfam" id="PF13231"/>
    </source>
</evidence>
<evidence type="ECO:0000256" key="5">
    <source>
        <dbReference type="ARBA" id="ARBA00022692"/>
    </source>
</evidence>
<feature type="transmembrane region" description="Helical" evidence="8">
    <location>
        <begin position="257"/>
        <end position="280"/>
    </location>
</feature>
<evidence type="ECO:0000256" key="2">
    <source>
        <dbReference type="ARBA" id="ARBA00022475"/>
    </source>
</evidence>
<evidence type="ECO:0000313" key="11">
    <source>
        <dbReference type="Proteomes" id="UP000521199"/>
    </source>
</evidence>
<dbReference type="GO" id="GO:0009103">
    <property type="term" value="P:lipopolysaccharide biosynthetic process"/>
    <property type="evidence" value="ECO:0007669"/>
    <property type="project" value="TreeGrafter"/>
</dbReference>
<comment type="subcellular location">
    <subcellularLocation>
        <location evidence="1">Cell membrane</location>
        <topology evidence="1">Multi-pass membrane protein</topology>
    </subcellularLocation>
</comment>